<comment type="caution">
    <text evidence="4">The sequence shown here is derived from an EMBL/GenBank/DDBJ whole genome shotgun (WGS) entry which is preliminary data.</text>
</comment>
<keyword evidence="1 2" id="KW-0456">Lyase</keyword>
<evidence type="ECO:0000313" key="5">
    <source>
        <dbReference type="Proteomes" id="UP001500729"/>
    </source>
</evidence>
<comment type="cofactor">
    <cofactor evidence="2">
        <name>Mg(2+)</name>
        <dbReference type="ChEBI" id="CHEBI:18420"/>
    </cofactor>
</comment>
<dbReference type="PANTHER" id="PTHR35201:SF4">
    <property type="entry name" value="BETA-PINACENE SYNTHASE-RELATED"/>
    <property type="match status" value="1"/>
</dbReference>
<evidence type="ECO:0000313" key="4">
    <source>
        <dbReference type="EMBL" id="GAA0513751.1"/>
    </source>
</evidence>
<dbReference type="EC" id="4.2.3.-" evidence="2"/>
<dbReference type="SUPFAM" id="SSF48576">
    <property type="entry name" value="Terpenoid synthases"/>
    <property type="match status" value="2"/>
</dbReference>
<dbReference type="Proteomes" id="UP001500729">
    <property type="component" value="Unassembled WGS sequence"/>
</dbReference>
<dbReference type="SFLD" id="SFLDS00005">
    <property type="entry name" value="Isoprenoid_Synthase_Type_I"/>
    <property type="match status" value="2"/>
</dbReference>
<organism evidence="4 5">
    <name type="scientific">Saccharopolyspora erythraea</name>
    <name type="common">Streptomyces erythraeus</name>
    <dbReference type="NCBI Taxonomy" id="1836"/>
    <lineage>
        <taxon>Bacteria</taxon>
        <taxon>Bacillati</taxon>
        <taxon>Actinomycetota</taxon>
        <taxon>Actinomycetes</taxon>
        <taxon>Pseudonocardiales</taxon>
        <taxon>Pseudonocardiaceae</taxon>
        <taxon>Saccharopolyspora</taxon>
    </lineage>
</organism>
<dbReference type="Pfam" id="PF19086">
    <property type="entry name" value="Terpene_syn_C_2"/>
    <property type="match status" value="2"/>
</dbReference>
<sequence length="761" mass="86152">MRAMQPFQQPEFYMPYPARLNPNLERAREHSKAWACAMDMIDVPQEGTLIWDENDFDSHDYALLCAYTHPDADGPMLDLITDWYVWVFYFDDHFVELYKRNPDLAGAKEYLDRLPAFMPVEGPITAEPTNPVERGLADLWQRTVPARTADWRRRYAENTKHLLDESLWELSNISRNRLSNPIEYIEMRRKVGGAPWSANLVEHAVDSEVPAAIASARPMQVLRDTFSDAVHLRNDLFSYQREVQDEGELSNSVLVFEKFLDCSTQDAADTVNDLLTSRLHQFEHTALTEVPALLDENGVDPQGRLAVLGYVKGLQDWQSGGHEWHIRSSRYMNEGLVEQSALAGQSAPGQPALPQSAPDGTGPATQPVLGGPTGLGTSAARIVQSLLSTAPQRIRSFTHTPYEPAGPIRMPEIYMPFDLSLSPHLDVCRENTAAWARAMGIFDDVPRVWDENQMRGYDLPLCSAGLDPDATPEELDLSAAWLTWGTYGDDYYPRVFGRTLDMAGARACNARLKELMPVESAPATAPVTPLERGLADLWARTAGPMPVETRRRFRAAVDTMIDSWLWELHNQHLNRIPDPVDYFEMRRRTFGSDLTISLAKFSHGEAVPPEIYRTRTIRNMENSAIDYATMLNDVFSYRKEIEYEGEVHNAVLVVRNFLDCDQDRAFEIVGDLMTARMKQFQYTVDDELPVLCEDFGLSSESRAVLTRYADELRDWMSGILNWHRECVRYKDEDLRHDAVSQGLAALLRGPSGLGTSAVELR</sequence>
<evidence type="ECO:0000256" key="1">
    <source>
        <dbReference type="ARBA" id="ARBA00023239"/>
    </source>
</evidence>
<accession>A0ABN1C8U6</accession>
<keyword evidence="2" id="KW-0479">Metal-binding</keyword>
<comment type="similarity">
    <text evidence="2">Belongs to the terpene synthase family.</text>
</comment>
<keyword evidence="5" id="KW-1185">Reference proteome</keyword>
<feature type="region of interest" description="Disordered" evidence="3">
    <location>
        <begin position="341"/>
        <end position="374"/>
    </location>
</feature>
<dbReference type="NCBIfam" id="NF041168">
    <property type="entry name" value="f2_encap_cargo3"/>
    <property type="match status" value="1"/>
</dbReference>
<dbReference type="PANTHER" id="PTHR35201">
    <property type="entry name" value="TERPENE SYNTHASE"/>
    <property type="match status" value="1"/>
</dbReference>
<dbReference type="Gene3D" id="1.10.600.10">
    <property type="entry name" value="Farnesyl Diphosphate Synthase"/>
    <property type="match status" value="2"/>
</dbReference>
<keyword evidence="2" id="KW-0460">Magnesium</keyword>
<proteinExistence type="inferred from homology"/>
<dbReference type="EMBL" id="BAAAGS010000005">
    <property type="protein sequence ID" value="GAA0513751.1"/>
    <property type="molecule type" value="Genomic_DNA"/>
</dbReference>
<evidence type="ECO:0000256" key="2">
    <source>
        <dbReference type="RuleBase" id="RU366034"/>
    </source>
</evidence>
<name>A0ABN1C8U6_SACER</name>
<reference evidence="4 5" key="1">
    <citation type="journal article" date="2019" name="Int. J. Syst. Evol. Microbiol.">
        <title>The Global Catalogue of Microorganisms (GCM) 10K type strain sequencing project: providing services to taxonomists for standard genome sequencing and annotation.</title>
        <authorList>
            <consortium name="The Broad Institute Genomics Platform"/>
            <consortium name="The Broad Institute Genome Sequencing Center for Infectious Disease"/>
            <person name="Wu L."/>
            <person name="Ma J."/>
        </authorList>
    </citation>
    <scope>NUCLEOTIDE SEQUENCE [LARGE SCALE GENOMIC DNA]</scope>
    <source>
        <strain evidence="4 5">JCM 10303</strain>
    </source>
</reference>
<protein>
    <recommendedName>
        <fullName evidence="2">Terpene synthase</fullName>
        <ecNumber evidence="2">4.2.3.-</ecNumber>
    </recommendedName>
</protein>
<evidence type="ECO:0000256" key="3">
    <source>
        <dbReference type="SAM" id="MobiDB-lite"/>
    </source>
</evidence>
<gene>
    <name evidence="4" type="ORF">GCM10009533_10800</name>
</gene>
<dbReference type="InterPro" id="IPR034686">
    <property type="entry name" value="Terpene_cyclase-like_2"/>
</dbReference>
<dbReference type="InterPro" id="IPR008949">
    <property type="entry name" value="Isoprenoid_synthase_dom_sf"/>
</dbReference>
<dbReference type="SFLD" id="SFLDG01020">
    <property type="entry name" value="Terpene_Cyclase_Like_2"/>
    <property type="match status" value="2"/>
</dbReference>